<keyword evidence="1" id="KW-1133">Transmembrane helix</keyword>
<dbReference type="STRING" id="1577474.GA0111570_10995"/>
<sequence length="298" mass="31552">MEQNIPLAIALVVVGSFCYALSSSFQHRAVRRQVRRNAENRPVGFRALWEAVRSKRWLAGMALLGTSAVLQVAALALAPVTVVQPVGLLAFPWSILIQARLHRQRVRGRVGLAVAFTVASTAAFTTVSALHAVTQSALHGAAVVTGALVVYLLTLVFGLLGAKGPQHWRCLLWSSGGAMLYGLEAALVKSVIAFIRTADWKHSPLMWVILVALVIGSTTAGWMIQQGLATGPSEVVVGSTTITSPVIAVAYGIAVLGEGRLMTVGVGAMMGVFAALAVTGVVLLTRLDKSWQDRALLK</sequence>
<protein>
    <recommendedName>
        <fullName evidence="4">Magnesium transporter NIPA</fullName>
    </recommendedName>
</protein>
<feature type="transmembrane region" description="Helical" evidence="1">
    <location>
        <begin position="236"/>
        <end position="256"/>
    </location>
</feature>
<gene>
    <name evidence="2" type="ORF">GA0111570_10995</name>
</gene>
<feature type="transmembrane region" description="Helical" evidence="1">
    <location>
        <begin position="171"/>
        <end position="192"/>
    </location>
</feature>
<dbReference type="Proteomes" id="UP000199086">
    <property type="component" value="Unassembled WGS sequence"/>
</dbReference>
<evidence type="ECO:0008006" key="4">
    <source>
        <dbReference type="Google" id="ProtNLM"/>
    </source>
</evidence>
<feature type="transmembrane region" description="Helical" evidence="1">
    <location>
        <begin position="137"/>
        <end position="159"/>
    </location>
</feature>
<evidence type="ECO:0000313" key="3">
    <source>
        <dbReference type="Proteomes" id="UP000199086"/>
    </source>
</evidence>
<accession>A0A1G6HFK8</accession>
<feature type="transmembrane region" description="Helical" evidence="1">
    <location>
        <begin position="204"/>
        <end position="224"/>
    </location>
</feature>
<evidence type="ECO:0000256" key="1">
    <source>
        <dbReference type="SAM" id="Phobius"/>
    </source>
</evidence>
<feature type="transmembrane region" description="Helical" evidence="1">
    <location>
        <begin position="57"/>
        <end position="76"/>
    </location>
</feature>
<keyword evidence="3" id="KW-1185">Reference proteome</keyword>
<evidence type="ECO:0000313" key="2">
    <source>
        <dbReference type="EMBL" id="SDB93011.1"/>
    </source>
</evidence>
<name>A0A1G6HFK8_9ACTN</name>
<keyword evidence="1" id="KW-0472">Membrane</keyword>
<keyword evidence="1" id="KW-0812">Transmembrane</keyword>
<feature type="transmembrane region" description="Helical" evidence="1">
    <location>
        <begin position="111"/>
        <end position="131"/>
    </location>
</feature>
<feature type="transmembrane region" description="Helical" evidence="1">
    <location>
        <begin position="262"/>
        <end position="284"/>
    </location>
</feature>
<reference evidence="2 3" key="1">
    <citation type="submission" date="2016-06" db="EMBL/GenBank/DDBJ databases">
        <authorList>
            <person name="Olsen C.W."/>
            <person name="Carey S."/>
            <person name="Hinshaw L."/>
            <person name="Karasin A.I."/>
        </authorList>
    </citation>
    <scope>NUCLEOTIDE SEQUENCE [LARGE SCALE GENOMIC DNA]</scope>
    <source>
        <strain evidence="2 3">LZ-22</strain>
    </source>
</reference>
<dbReference type="OrthoDB" id="5187629at2"/>
<dbReference type="RefSeq" id="WP_092612128.1">
    <property type="nucleotide sequence ID" value="NZ_FMYF01000009.1"/>
</dbReference>
<dbReference type="PANTHER" id="PTHR40761:SF1">
    <property type="entry name" value="CONSERVED INTEGRAL MEMBRANE ALANINE VALINE AND LEUCINE RICH PROTEIN-RELATED"/>
    <property type="match status" value="1"/>
</dbReference>
<dbReference type="EMBL" id="FMYF01000009">
    <property type="protein sequence ID" value="SDB93011.1"/>
    <property type="molecule type" value="Genomic_DNA"/>
</dbReference>
<feature type="transmembrane region" description="Helical" evidence="1">
    <location>
        <begin position="6"/>
        <end position="25"/>
    </location>
</feature>
<organism evidence="2 3">
    <name type="scientific">Raineyella antarctica</name>
    <dbReference type="NCBI Taxonomy" id="1577474"/>
    <lineage>
        <taxon>Bacteria</taxon>
        <taxon>Bacillati</taxon>
        <taxon>Actinomycetota</taxon>
        <taxon>Actinomycetes</taxon>
        <taxon>Propionibacteriales</taxon>
        <taxon>Propionibacteriaceae</taxon>
        <taxon>Raineyella</taxon>
    </lineage>
</organism>
<proteinExistence type="predicted"/>
<dbReference type="PANTHER" id="PTHR40761">
    <property type="entry name" value="CONSERVED INTEGRAL MEMBRANE ALANINE VALINE AND LEUCINE RICH PROTEIN-RELATED"/>
    <property type="match status" value="1"/>
</dbReference>
<feature type="transmembrane region" description="Helical" evidence="1">
    <location>
        <begin position="82"/>
        <end position="99"/>
    </location>
</feature>
<dbReference type="AlphaFoldDB" id="A0A1G6HFK8"/>